<protein>
    <submittedName>
        <fullName evidence="1">Uncharacterized protein</fullName>
    </submittedName>
</protein>
<gene>
    <name evidence="1" type="ORF">NF27_GP00100</name>
</gene>
<reference evidence="1 2" key="1">
    <citation type="submission" date="2014-11" db="EMBL/GenBank/DDBJ databases">
        <title>A Rickettsiales Symbiont of Amoebae With Ancient Features.</title>
        <authorList>
            <person name="Schulz F."/>
            <person name="Martijn J."/>
            <person name="Wascher F."/>
            <person name="Kostanjsek R."/>
            <person name="Ettema T.J."/>
            <person name="Horn M."/>
        </authorList>
    </citation>
    <scope>NUCLEOTIDE SEQUENCE [LARGE SCALE GENOMIC DNA]</scope>
    <source>
        <strain evidence="1 2">UWC36</strain>
    </source>
</reference>
<comment type="caution">
    <text evidence="1">The sequence shown here is derived from an EMBL/GenBank/DDBJ whole genome shotgun (WGS) entry which is preliminary data.</text>
</comment>
<organism evidence="1 2">
    <name type="scientific">Candidatus Jidaibacter acanthamoebae</name>
    <dbReference type="NCBI Taxonomy" id="86105"/>
    <lineage>
        <taxon>Bacteria</taxon>
        <taxon>Pseudomonadati</taxon>
        <taxon>Pseudomonadota</taxon>
        <taxon>Alphaproteobacteria</taxon>
        <taxon>Rickettsiales</taxon>
        <taxon>Candidatus Midichloriaceae</taxon>
        <taxon>Candidatus Jidaibacter</taxon>
    </lineage>
</organism>
<keyword evidence="2" id="KW-1185">Reference proteome</keyword>
<dbReference type="STRING" id="86105.NF27_GP00100"/>
<evidence type="ECO:0000313" key="2">
    <source>
        <dbReference type="Proteomes" id="UP000031258"/>
    </source>
</evidence>
<proteinExistence type="predicted"/>
<accession>A0A0C1QGI6</accession>
<dbReference type="AlphaFoldDB" id="A0A0C1QGI6"/>
<dbReference type="EMBL" id="JSWE01000162">
    <property type="protein sequence ID" value="KIE04684.1"/>
    <property type="molecule type" value="Genomic_DNA"/>
</dbReference>
<dbReference type="Proteomes" id="UP000031258">
    <property type="component" value="Unassembled WGS sequence"/>
</dbReference>
<sequence>MWIRVVLILICIDPSGGRKEENLFMEKDQVAQALVVPDQVVRKQILNSLIKLLTHHTAYNLGVS</sequence>
<name>A0A0C1QGI6_9RICK</name>
<evidence type="ECO:0000313" key="1">
    <source>
        <dbReference type="EMBL" id="KIE04684.1"/>
    </source>
</evidence>